<feature type="domain" description="Cathepsin propeptide inhibitor" evidence="9">
    <location>
        <begin position="22"/>
        <end position="76"/>
    </location>
</feature>
<dbReference type="FunFam" id="3.90.70.10:FF:000332">
    <property type="entry name" value="Cathepsin L1"/>
    <property type="match status" value="1"/>
</dbReference>
<feature type="chain" id="PRO_5040262515" evidence="7">
    <location>
        <begin position="16"/>
        <end position="325"/>
    </location>
</feature>
<gene>
    <name evidence="10" type="ORF">NEZAVI_LOCUS9223</name>
</gene>
<proteinExistence type="inferred from homology"/>
<dbReference type="Pfam" id="PF08246">
    <property type="entry name" value="Inhibitor_I29"/>
    <property type="match status" value="1"/>
</dbReference>
<dbReference type="GO" id="GO:0008234">
    <property type="term" value="F:cysteine-type peptidase activity"/>
    <property type="evidence" value="ECO:0007669"/>
    <property type="project" value="UniProtKB-KW"/>
</dbReference>
<dbReference type="OrthoDB" id="190265at2759"/>
<accession>A0A9P0MRD6</accession>
<dbReference type="InterPro" id="IPR000169">
    <property type="entry name" value="Pept_cys_AS"/>
</dbReference>
<comment type="similarity">
    <text evidence="1">Belongs to the peptidase C1 family.</text>
</comment>
<evidence type="ECO:0000259" key="9">
    <source>
        <dbReference type="SMART" id="SM00848"/>
    </source>
</evidence>
<keyword evidence="7" id="KW-0732">Signal</keyword>
<dbReference type="InterPro" id="IPR039417">
    <property type="entry name" value="Peptidase_C1A_papain-like"/>
</dbReference>
<dbReference type="GO" id="GO:0006508">
    <property type="term" value="P:proteolysis"/>
    <property type="evidence" value="ECO:0007669"/>
    <property type="project" value="UniProtKB-KW"/>
</dbReference>
<keyword evidence="3" id="KW-0378">Hydrolase</keyword>
<feature type="domain" description="Peptidase C1A papain C-terminal" evidence="8">
    <location>
        <begin position="112"/>
        <end position="323"/>
    </location>
</feature>
<keyword evidence="2" id="KW-0645">Protease</keyword>
<evidence type="ECO:0000256" key="1">
    <source>
        <dbReference type="ARBA" id="ARBA00008455"/>
    </source>
</evidence>
<keyword evidence="11" id="KW-1185">Reference proteome</keyword>
<dbReference type="SMART" id="SM00848">
    <property type="entry name" value="Inhibitor_I29"/>
    <property type="match status" value="1"/>
</dbReference>
<protein>
    <submittedName>
        <fullName evidence="10">Uncharacterized protein</fullName>
    </submittedName>
</protein>
<dbReference type="Proteomes" id="UP001152798">
    <property type="component" value="Chromosome 4"/>
</dbReference>
<organism evidence="10 11">
    <name type="scientific">Nezara viridula</name>
    <name type="common">Southern green stink bug</name>
    <name type="synonym">Cimex viridulus</name>
    <dbReference type="NCBI Taxonomy" id="85310"/>
    <lineage>
        <taxon>Eukaryota</taxon>
        <taxon>Metazoa</taxon>
        <taxon>Ecdysozoa</taxon>
        <taxon>Arthropoda</taxon>
        <taxon>Hexapoda</taxon>
        <taxon>Insecta</taxon>
        <taxon>Pterygota</taxon>
        <taxon>Neoptera</taxon>
        <taxon>Paraneoptera</taxon>
        <taxon>Hemiptera</taxon>
        <taxon>Heteroptera</taxon>
        <taxon>Panheteroptera</taxon>
        <taxon>Pentatomomorpha</taxon>
        <taxon>Pentatomoidea</taxon>
        <taxon>Pentatomidae</taxon>
        <taxon>Pentatominae</taxon>
        <taxon>Nezara</taxon>
    </lineage>
</organism>
<dbReference type="InterPro" id="IPR038765">
    <property type="entry name" value="Papain-like_cys_pep_sf"/>
</dbReference>
<dbReference type="PROSITE" id="PS00139">
    <property type="entry name" value="THIOL_PROTEASE_CYS"/>
    <property type="match status" value="1"/>
</dbReference>
<dbReference type="CDD" id="cd02248">
    <property type="entry name" value="Peptidase_C1A"/>
    <property type="match status" value="1"/>
</dbReference>
<dbReference type="InterPro" id="IPR000668">
    <property type="entry name" value="Peptidase_C1A_C"/>
</dbReference>
<dbReference type="Gene3D" id="3.90.70.10">
    <property type="entry name" value="Cysteine proteinases"/>
    <property type="match status" value="1"/>
</dbReference>
<dbReference type="PANTHER" id="PTHR12411">
    <property type="entry name" value="CYSTEINE PROTEASE FAMILY C1-RELATED"/>
    <property type="match status" value="1"/>
</dbReference>
<evidence type="ECO:0000313" key="10">
    <source>
        <dbReference type="EMBL" id="CAH1399867.1"/>
    </source>
</evidence>
<dbReference type="InterPro" id="IPR013201">
    <property type="entry name" value="Prot_inhib_I29"/>
</dbReference>
<dbReference type="AlphaFoldDB" id="A0A9P0MRD6"/>
<dbReference type="EMBL" id="OV725080">
    <property type="protein sequence ID" value="CAH1399867.1"/>
    <property type="molecule type" value="Genomic_DNA"/>
</dbReference>
<evidence type="ECO:0000256" key="7">
    <source>
        <dbReference type="SAM" id="SignalP"/>
    </source>
</evidence>
<sequence length="325" mass="36902">MNCVIIVVFVHFVSCDLIDHHWEDFKKKHGKDFISQTEELRRKSTFEKNKQLVLEHNDAAAEGIHSYNLTLNHLADVDKSRPHLARGLSGLLGSRHLPKELKHRLEAPEEEIPEELDWRERGFRTRSLDQADCGSCYAFTVAMALEAQVFKKNGTLYELSEQQLIDCSVLFGNLGCRGGSLRNTAKYLQRYHLLTRDKYPYKGKQSLCRLQALYNTEGVGVKTWGVLPYGDEVALKKAVATVGPLAVSVNANPDTFQLYHSGVYDDRSCDGSTLNHAMLLVGYTKHSWILQNWWTSTWGQGGFMHLKRGHNRCGVASYAVYLKIE</sequence>
<keyword evidence="4" id="KW-0788">Thiol protease</keyword>
<evidence type="ECO:0000259" key="8">
    <source>
        <dbReference type="SMART" id="SM00645"/>
    </source>
</evidence>
<evidence type="ECO:0000313" key="11">
    <source>
        <dbReference type="Proteomes" id="UP001152798"/>
    </source>
</evidence>
<dbReference type="SMART" id="SM00645">
    <property type="entry name" value="Pept_C1"/>
    <property type="match status" value="1"/>
</dbReference>
<evidence type="ECO:0000256" key="6">
    <source>
        <dbReference type="ARBA" id="ARBA00023157"/>
    </source>
</evidence>
<evidence type="ECO:0000256" key="2">
    <source>
        <dbReference type="ARBA" id="ARBA00022670"/>
    </source>
</evidence>
<evidence type="ECO:0000256" key="3">
    <source>
        <dbReference type="ARBA" id="ARBA00022801"/>
    </source>
</evidence>
<evidence type="ECO:0000256" key="4">
    <source>
        <dbReference type="ARBA" id="ARBA00022807"/>
    </source>
</evidence>
<keyword evidence="6" id="KW-1015">Disulfide bond</keyword>
<dbReference type="Pfam" id="PF00112">
    <property type="entry name" value="Peptidase_C1"/>
    <property type="match status" value="1"/>
</dbReference>
<feature type="signal peptide" evidence="7">
    <location>
        <begin position="1"/>
        <end position="15"/>
    </location>
</feature>
<evidence type="ECO:0000256" key="5">
    <source>
        <dbReference type="ARBA" id="ARBA00023145"/>
    </source>
</evidence>
<reference evidence="10" key="1">
    <citation type="submission" date="2022-01" db="EMBL/GenBank/DDBJ databases">
        <authorList>
            <person name="King R."/>
        </authorList>
    </citation>
    <scope>NUCLEOTIDE SEQUENCE</scope>
</reference>
<dbReference type="SUPFAM" id="SSF54001">
    <property type="entry name" value="Cysteine proteinases"/>
    <property type="match status" value="1"/>
</dbReference>
<dbReference type="InterPro" id="IPR013128">
    <property type="entry name" value="Peptidase_C1A"/>
</dbReference>
<name>A0A9P0MRD6_NEZVI</name>
<keyword evidence="5" id="KW-0865">Zymogen</keyword>